<dbReference type="InterPro" id="IPR018968">
    <property type="entry name" value="Phasin"/>
</dbReference>
<dbReference type="RefSeq" id="WP_209600562.1">
    <property type="nucleotide sequence ID" value="NZ_JAGILA010000001.1"/>
</dbReference>
<organism evidence="2 3">
    <name type="scientific">Sinorhizobium kostiense</name>
    <dbReference type="NCBI Taxonomy" id="76747"/>
    <lineage>
        <taxon>Bacteria</taxon>
        <taxon>Pseudomonadati</taxon>
        <taxon>Pseudomonadota</taxon>
        <taxon>Alphaproteobacteria</taxon>
        <taxon>Hyphomicrobiales</taxon>
        <taxon>Rhizobiaceae</taxon>
        <taxon>Sinorhizobium/Ensifer group</taxon>
        <taxon>Sinorhizobium</taxon>
    </lineage>
</organism>
<evidence type="ECO:0000313" key="2">
    <source>
        <dbReference type="EMBL" id="MBP2234315.1"/>
    </source>
</evidence>
<reference evidence="2 3" key="1">
    <citation type="submission" date="2021-03" db="EMBL/GenBank/DDBJ databases">
        <title>Genomic Encyclopedia of Type Strains, Phase IV (KMG-IV): sequencing the most valuable type-strain genomes for metagenomic binning, comparative biology and taxonomic classification.</title>
        <authorList>
            <person name="Goeker M."/>
        </authorList>
    </citation>
    <scope>NUCLEOTIDE SEQUENCE [LARGE SCALE GENOMIC DNA]</scope>
    <source>
        <strain evidence="2 3">DSM 13372</strain>
    </source>
</reference>
<sequence length="129" mass="15151">MPKKTTENLTSPFWPQLPAPVDGRMFLLPMAHFQSAALQASLRFQTEMLNFMKSRTEHHMRFWEDMLSSDYARDGFDLYCAFWRDAFQDYSDEAERLTRIGTDVAAETAKQVREDQEELTEDVARKMVM</sequence>
<dbReference type="Proteomes" id="UP000730739">
    <property type="component" value="Unassembled WGS sequence"/>
</dbReference>
<evidence type="ECO:0000313" key="3">
    <source>
        <dbReference type="Proteomes" id="UP000730739"/>
    </source>
</evidence>
<protein>
    <recommendedName>
        <fullName evidence="1">Phasin domain-containing protein</fullName>
    </recommendedName>
</protein>
<evidence type="ECO:0000259" key="1">
    <source>
        <dbReference type="Pfam" id="PF09361"/>
    </source>
</evidence>
<comment type="caution">
    <text evidence="2">The sequence shown here is derived from an EMBL/GenBank/DDBJ whole genome shotgun (WGS) entry which is preliminary data.</text>
</comment>
<feature type="domain" description="Phasin" evidence="1">
    <location>
        <begin position="29"/>
        <end position="112"/>
    </location>
</feature>
<dbReference type="EMBL" id="JAGILA010000001">
    <property type="protein sequence ID" value="MBP2234315.1"/>
    <property type="molecule type" value="Genomic_DNA"/>
</dbReference>
<dbReference type="Pfam" id="PF09361">
    <property type="entry name" value="Phasin_2"/>
    <property type="match status" value="1"/>
</dbReference>
<name>A0ABS4QWC8_9HYPH</name>
<keyword evidence="3" id="KW-1185">Reference proteome</keyword>
<gene>
    <name evidence="2" type="ORF">J2Z31_000805</name>
</gene>
<proteinExistence type="predicted"/>
<accession>A0ABS4QWC8</accession>